<dbReference type="EMBL" id="JAACXV010000362">
    <property type="protein sequence ID" value="KAF7279432.1"/>
    <property type="molecule type" value="Genomic_DNA"/>
</dbReference>
<protein>
    <submittedName>
        <fullName evidence="2">Uncharacterized protein</fullName>
    </submittedName>
</protein>
<keyword evidence="3" id="KW-1185">Reference proteome</keyword>
<keyword evidence="1" id="KW-0732">Signal</keyword>
<accession>A0A834ITG0</accession>
<evidence type="ECO:0000313" key="2">
    <source>
        <dbReference type="EMBL" id="KAF7279432.1"/>
    </source>
</evidence>
<dbReference type="Proteomes" id="UP000625711">
    <property type="component" value="Unassembled WGS sequence"/>
</dbReference>
<organism evidence="2 3">
    <name type="scientific">Rhynchophorus ferrugineus</name>
    <name type="common">Red palm weevil</name>
    <name type="synonym">Curculio ferrugineus</name>
    <dbReference type="NCBI Taxonomy" id="354439"/>
    <lineage>
        <taxon>Eukaryota</taxon>
        <taxon>Metazoa</taxon>
        <taxon>Ecdysozoa</taxon>
        <taxon>Arthropoda</taxon>
        <taxon>Hexapoda</taxon>
        <taxon>Insecta</taxon>
        <taxon>Pterygota</taxon>
        <taxon>Neoptera</taxon>
        <taxon>Endopterygota</taxon>
        <taxon>Coleoptera</taxon>
        <taxon>Polyphaga</taxon>
        <taxon>Cucujiformia</taxon>
        <taxon>Curculionidae</taxon>
        <taxon>Dryophthorinae</taxon>
        <taxon>Rhynchophorus</taxon>
    </lineage>
</organism>
<reference evidence="2" key="1">
    <citation type="submission" date="2020-08" db="EMBL/GenBank/DDBJ databases">
        <title>Genome sequencing and assembly of the red palm weevil Rhynchophorus ferrugineus.</title>
        <authorList>
            <person name="Dias G.B."/>
            <person name="Bergman C.M."/>
            <person name="Manee M."/>
        </authorList>
    </citation>
    <scope>NUCLEOTIDE SEQUENCE</scope>
    <source>
        <strain evidence="2">AA-2017</strain>
        <tissue evidence="2">Whole larva</tissue>
    </source>
</reference>
<evidence type="ECO:0000256" key="1">
    <source>
        <dbReference type="SAM" id="SignalP"/>
    </source>
</evidence>
<gene>
    <name evidence="2" type="ORF">GWI33_007250</name>
</gene>
<sequence length="119" mass="13152">MSRIIATELIYVVLISVILFSVSAYQCNSNGSCQRIFCKNQYVCKANETYTLTACGCCVKCVPTIGVSGACKIYQDNETPDSVCAQDLICCNKKCVHNATCESERVPKKKPHLRHKVHA</sequence>
<feature type="chain" id="PRO_5032895185" evidence="1">
    <location>
        <begin position="25"/>
        <end position="119"/>
    </location>
</feature>
<dbReference type="InterPro" id="IPR053741">
    <property type="entry name" value="Ser_Fungal_Prot_Inhib_sf"/>
</dbReference>
<feature type="signal peptide" evidence="1">
    <location>
        <begin position="1"/>
        <end position="24"/>
    </location>
</feature>
<dbReference type="AlphaFoldDB" id="A0A834ITG0"/>
<evidence type="ECO:0000313" key="3">
    <source>
        <dbReference type="Proteomes" id="UP000625711"/>
    </source>
</evidence>
<comment type="caution">
    <text evidence="2">The sequence shown here is derived from an EMBL/GenBank/DDBJ whole genome shotgun (WGS) entry which is preliminary data.</text>
</comment>
<dbReference type="Gene3D" id="2.10.80.20">
    <property type="match status" value="1"/>
</dbReference>
<proteinExistence type="predicted"/>
<name>A0A834ITG0_RHYFE</name>